<evidence type="ECO:0000259" key="4">
    <source>
        <dbReference type="PROSITE" id="PS50110"/>
    </source>
</evidence>
<sequence length="126" mass="13886">MPKILLVEDNEINRDILSHNLQGKNFEVILAINGEQGVAMAHSEAPDLILMDMGLPVLNGWEATKLIKQSSDTESIPVIALTAYAMAGDREKALESGCDEYETKPIDLTQLLQKIQLLLARQTQGQ</sequence>
<feature type="domain" description="Response regulatory" evidence="4">
    <location>
        <begin position="3"/>
        <end position="119"/>
    </location>
</feature>
<reference evidence="5" key="1">
    <citation type="submission" date="2020-09" db="EMBL/GenBank/DDBJ databases">
        <title>Iningainema tapete sp. nov. (Scytonemataceae, Cyanobacteria) from greenhouses in central Florida (USA) produces two types of nodularin with biosynthetic potential for microcystin-LR and anabaenopeptins.</title>
        <authorList>
            <person name="Berthold D.E."/>
            <person name="Lefler F.W."/>
            <person name="Huang I.-S."/>
            <person name="Abdulla H."/>
            <person name="Zimba P.V."/>
            <person name="Laughinghouse H.D. IV."/>
        </authorList>
    </citation>
    <scope>NUCLEOTIDE SEQUENCE</scope>
    <source>
        <strain evidence="5">BLCCT55</strain>
    </source>
</reference>
<dbReference type="PANTHER" id="PTHR45339:SF1">
    <property type="entry name" value="HYBRID SIGNAL TRANSDUCTION HISTIDINE KINASE J"/>
    <property type="match status" value="1"/>
</dbReference>
<dbReference type="RefSeq" id="WP_190835070.1">
    <property type="nucleotide sequence ID" value="NZ_CAWPPI010000086.1"/>
</dbReference>
<dbReference type="SMART" id="SM00448">
    <property type="entry name" value="REC"/>
    <property type="match status" value="1"/>
</dbReference>
<proteinExistence type="predicted"/>
<organism evidence="5 6">
    <name type="scientific">Iningainema tapete BLCC-T55</name>
    <dbReference type="NCBI Taxonomy" id="2748662"/>
    <lineage>
        <taxon>Bacteria</taxon>
        <taxon>Bacillati</taxon>
        <taxon>Cyanobacteriota</taxon>
        <taxon>Cyanophyceae</taxon>
        <taxon>Nostocales</taxon>
        <taxon>Scytonemataceae</taxon>
        <taxon>Iningainema tapete</taxon>
    </lineage>
</organism>
<name>A0A8J6XFY4_9CYAN</name>
<accession>A0A8J6XFY4</accession>
<protein>
    <submittedName>
        <fullName evidence="5">Response regulator</fullName>
    </submittedName>
</protein>
<comment type="caution">
    <text evidence="5">The sequence shown here is derived from an EMBL/GenBank/DDBJ whole genome shotgun (WGS) entry which is preliminary data.</text>
</comment>
<dbReference type="InterPro" id="IPR001789">
    <property type="entry name" value="Sig_transdc_resp-reg_receiver"/>
</dbReference>
<evidence type="ECO:0000256" key="2">
    <source>
        <dbReference type="ARBA" id="ARBA00023012"/>
    </source>
</evidence>
<dbReference type="GO" id="GO:0000160">
    <property type="term" value="P:phosphorelay signal transduction system"/>
    <property type="evidence" value="ECO:0007669"/>
    <property type="project" value="UniProtKB-KW"/>
</dbReference>
<dbReference type="Gene3D" id="3.40.50.2300">
    <property type="match status" value="1"/>
</dbReference>
<dbReference type="InterPro" id="IPR011006">
    <property type="entry name" value="CheY-like_superfamily"/>
</dbReference>
<evidence type="ECO:0000256" key="3">
    <source>
        <dbReference type="PROSITE-ProRule" id="PRU00169"/>
    </source>
</evidence>
<dbReference type="SUPFAM" id="SSF52172">
    <property type="entry name" value="CheY-like"/>
    <property type="match status" value="1"/>
</dbReference>
<feature type="modified residue" description="4-aspartylphosphate" evidence="3">
    <location>
        <position position="52"/>
    </location>
</feature>
<keyword evidence="6" id="KW-1185">Reference proteome</keyword>
<dbReference type="Proteomes" id="UP000629098">
    <property type="component" value="Unassembled WGS sequence"/>
</dbReference>
<keyword evidence="1 3" id="KW-0597">Phosphoprotein</keyword>
<evidence type="ECO:0000256" key="1">
    <source>
        <dbReference type="ARBA" id="ARBA00022553"/>
    </source>
</evidence>
<gene>
    <name evidence="5" type="ORF">ICL16_29140</name>
</gene>
<evidence type="ECO:0000313" key="5">
    <source>
        <dbReference type="EMBL" id="MBD2776015.1"/>
    </source>
</evidence>
<dbReference type="AlphaFoldDB" id="A0A8J6XFY4"/>
<evidence type="ECO:0000313" key="6">
    <source>
        <dbReference type="Proteomes" id="UP000629098"/>
    </source>
</evidence>
<dbReference type="EMBL" id="JACXAE010000086">
    <property type="protein sequence ID" value="MBD2776015.1"/>
    <property type="molecule type" value="Genomic_DNA"/>
</dbReference>
<dbReference type="PANTHER" id="PTHR45339">
    <property type="entry name" value="HYBRID SIGNAL TRANSDUCTION HISTIDINE KINASE J"/>
    <property type="match status" value="1"/>
</dbReference>
<keyword evidence="2" id="KW-0902">Two-component regulatory system</keyword>
<dbReference type="PROSITE" id="PS50110">
    <property type="entry name" value="RESPONSE_REGULATORY"/>
    <property type="match status" value="1"/>
</dbReference>
<dbReference type="Pfam" id="PF00072">
    <property type="entry name" value="Response_reg"/>
    <property type="match status" value="1"/>
</dbReference>